<sequence length="77" mass="8785">MISKFIDIPTFIISLAIGLFFVYIWGPDLKTVYVYPTPENIGKVHYKDNADNCFTYHATEVKCPLDDSQIKTVPVQT</sequence>
<dbReference type="EMBL" id="MN740771">
    <property type="protein sequence ID" value="QHU10799.1"/>
    <property type="molecule type" value="Genomic_DNA"/>
</dbReference>
<keyword evidence="1" id="KW-0472">Membrane</keyword>
<keyword evidence="1" id="KW-0812">Transmembrane</keyword>
<reference evidence="2" key="1">
    <citation type="journal article" date="2020" name="Nature">
        <title>Giant virus diversity and host interactions through global metagenomics.</title>
        <authorList>
            <person name="Schulz F."/>
            <person name="Roux S."/>
            <person name="Paez-Espino D."/>
            <person name="Jungbluth S."/>
            <person name="Walsh D.A."/>
            <person name="Denef V.J."/>
            <person name="McMahon K.D."/>
            <person name="Konstantinidis K.T."/>
            <person name="Eloe-Fadrosh E.A."/>
            <person name="Kyrpides N.C."/>
            <person name="Woyke T."/>
        </authorList>
    </citation>
    <scope>NUCLEOTIDE SEQUENCE</scope>
    <source>
        <strain evidence="2">GVMAG-S-1101165-83</strain>
    </source>
</reference>
<accession>A0A6C0JZA9</accession>
<evidence type="ECO:0000256" key="1">
    <source>
        <dbReference type="SAM" id="Phobius"/>
    </source>
</evidence>
<feature type="transmembrane region" description="Helical" evidence="1">
    <location>
        <begin position="6"/>
        <end position="25"/>
    </location>
</feature>
<evidence type="ECO:0000313" key="2">
    <source>
        <dbReference type="EMBL" id="QHU10799.1"/>
    </source>
</evidence>
<keyword evidence="1" id="KW-1133">Transmembrane helix</keyword>
<dbReference type="AlphaFoldDB" id="A0A6C0JZA9"/>
<name>A0A6C0JZA9_9ZZZZ</name>
<protein>
    <submittedName>
        <fullName evidence="2">Uncharacterized protein</fullName>
    </submittedName>
</protein>
<proteinExistence type="predicted"/>
<organism evidence="2">
    <name type="scientific">viral metagenome</name>
    <dbReference type="NCBI Taxonomy" id="1070528"/>
    <lineage>
        <taxon>unclassified sequences</taxon>
        <taxon>metagenomes</taxon>
        <taxon>organismal metagenomes</taxon>
    </lineage>
</organism>